<dbReference type="PANTHER" id="PTHR33841:SF5">
    <property type="entry name" value="DNA METHYLASE (MODIFICATION METHYLASE) (METHYLTRANSFERASE)-RELATED"/>
    <property type="match status" value="1"/>
</dbReference>
<dbReference type="InterPro" id="IPR029063">
    <property type="entry name" value="SAM-dependent_MTases_sf"/>
</dbReference>
<evidence type="ECO:0000256" key="6">
    <source>
        <dbReference type="ARBA" id="ARBA00047942"/>
    </source>
</evidence>
<evidence type="ECO:0000313" key="11">
    <source>
        <dbReference type="EMBL" id="VFS29557.1"/>
    </source>
</evidence>
<dbReference type="PRINTS" id="PR00507">
    <property type="entry name" value="N12N6MTFRASE"/>
</dbReference>
<dbReference type="GO" id="GO:0032259">
    <property type="term" value="P:methylation"/>
    <property type="evidence" value="ECO:0007669"/>
    <property type="project" value="UniProtKB-KW"/>
</dbReference>
<dbReference type="InterPro" id="IPR050953">
    <property type="entry name" value="N4_N6_ade-DNA_methylase"/>
</dbReference>
<proteinExistence type="inferred from homology"/>
<dbReference type="Gene3D" id="3.40.50.150">
    <property type="entry name" value="Vaccinia Virus protein VP39"/>
    <property type="match status" value="1"/>
</dbReference>
<comment type="similarity">
    <text evidence="1">Belongs to the N(4)/N(6)-methyltransferase family.</text>
</comment>
<accession>A0A484Y170</accession>
<dbReference type="SUPFAM" id="SSF53335">
    <property type="entry name" value="S-adenosyl-L-methionine-dependent methyltransferases"/>
    <property type="match status" value="1"/>
</dbReference>
<dbReference type="InterPro" id="IPR011639">
    <property type="entry name" value="MethylTrfase_TaqI-like_dom"/>
</dbReference>
<dbReference type="GO" id="GO:0003676">
    <property type="term" value="F:nucleic acid binding"/>
    <property type="evidence" value="ECO:0007669"/>
    <property type="project" value="InterPro"/>
</dbReference>
<feature type="domain" description="Type II methyltransferase M.Eco57I C-terminal" evidence="8">
    <location>
        <begin position="289"/>
        <end position="541"/>
    </location>
</feature>
<evidence type="ECO:0000256" key="2">
    <source>
        <dbReference type="ARBA" id="ARBA00011900"/>
    </source>
</evidence>
<evidence type="ECO:0000256" key="3">
    <source>
        <dbReference type="ARBA" id="ARBA00022603"/>
    </source>
</evidence>
<dbReference type="EMBL" id="CAADIP010000041">
    <property type="protein sequence ID" value="VFR94555.1"/>
    <property type="molecule type" value="Genomic_DNA"/>
</dbReference>
<keyword evidence="5" id="KW-0949">S-adenosyl-L-methionine</keyword>
<keyword evidence="4" id="KW-0808">Transferase</keyword>
<organism evidence="11">
    <name type="scientific">plant metagenome</name>
    <dbReference type="NCBI Taxonomy" id="1297885"/>
    <lineage>
        <taxon>unclassified sequences</taxon>
        <taxon>metagenomes</taxon>
        <taxon>organismal metagenomes</taxon>
    </lineage>
</organism>
<name>A0A484Y170_9ZZZZ</name>
<protein>
    <recommendedName>
        <fullName evidence="2">site-specific DNA-methyltransferase (adenine-specific)</fullName>
        <ecNumber evidence="2">2.1.1.72</ecNumber>
    </recommendedName>
</protein>
<evidence type="ECO:0000313" key="10">
    <source>
        <dbReference type="EMBL" id="VFR94555.1"/>
    </source>
</evidence>
<comment type="catalytic activity">
    <reaction evidence="6">
        <text>a 2'-deoxyadenosine in DNA + S-adenosyl-L-methionine = an N(6)-methyl-2'-deoxyadenosine in DNA + S-adenosyl-L-homocysteine + H(+)</text>
        <dbReference type="Rhea" id="RHEA:15197"/>
        <dbReference type="Rhea" id="RHEA-COMP:12418"/>
        <dbReference type="Rhea" id="RHEA-COMP:12419"/>
        <dbReference type="ChEBI" id="CHEBI:15378"/>
        <dbReference type="ChEBI" id="CHEBI:57856"/>
        <dbReference type="ChEBI" id="CHEBI:59789"/>
        <dbReference type="ChEBI" id="CHEBI:90615"/>
        <dbReference type="ChEBI" id="CHEBI:90616"/>
        <dbReference type="EC" id="2.1.1.72"/>
    </reaction>
</comment>
<dbReference type="InterPro" id="IPR054520">
    <property type="entry name" value="M_Eco57I_C"/>
</dbReference>
<dbReference type="GO" id="GO:0009007">
    <property type="term" value="F:site-specific DNA-methyltransferase (adenine-specific) activity"/>
    <property type="evidence" value="ECO:0007669"/>
    <property type="project" value="UniProtKB-EC"/>
</dbReference>
<dbReference type="AlphaFoldDB" id="A0A484Y170"/>
<evidence type="ECO:0000256" key="4">
    <source>
        <dbReference type="ARBA" id="ARBA00022679"/>
    </source>
</evidence>
<dbReference type="GO" id="GO:0006304">
    <property type="term" value="P:DNA modification"/>
    <property type="evidence" value="ECO:0007669"/>
    <property type="project" value="InterPro"/>
</dbReference>
<dbReference type="EC" id="2.1.1.72" evidence="2"/>
<dbReference type="InterPro" id="IPR002052">
    <property type="entry name" value="DNA_methylase_N6_adenine_CS"/>
</dbReference>
<evidence type="ECO:0000259" key="7">
    <source>
        <dbReference type="Pfam" id="PF07669"/>
    </source>
</evidence>
<dbReference type="CDD" id="cd02440">
    <property type="entry name" value="AdoMet_MTases"/>
    <property type="match status" value="1"/>
</dbReference>
<evidence type="ECO:0000259" key="8">
    <source>
        <dbReference type="Pfam" id="PF22837"/>
    </source>
</evidence>
<dbReference type="PANTHER" id="PTHR33841">
    <property type="entry name" value="DNA METHYLTRANSFERASE YEEA-RELATED"/>
    <property type="match status" value="1"/>
</dbReference>
<feature type="domain" description="Type II methyltransferase M.TaqI-like" evidence="7">
    <location>
        <begin position="105"/>
        <end position="222"/>
    </location>
</feature>
<evidence type="ECO:0000256" key="5">
    <source>
        <dbReference type="ARBA" id="ARBA00022691"/>
    </source>
</evidence>
<keyword evidence="3 11" id="KW-0489">Methyltransferase</keyword>
<dbReference type="EMBL" id="CAADIZ010000053">
    <property type="protein sequence ID" value="VFS29557.1"/>
    <property type="molecule type" value="Genomic_DNA"/>
</dbReference>
<reference evidence="11" key="1">
    <citation type="submission" date="2019-03" db="EMBL/GenBank/DDBJ databases">
        <authorList>
            <person name="Danneels B."/>
        </authorList>
    </citation>
    <scope>NUCLEOTIDE SEQUENCE</scope>
</reference>
<dbReference type="Pfam" id="PF07669">
    <property type="entry name" value="Eco57I"/>
    <property type="match status" value="1"/>
</dbReference>
<dbReference type="PROSITE" id="PS00092">
    <property type="entry name" value="N6_MTASE"/>
    <property type="match status" value="1"/>
</dbReference>
<dbReference type="EMBL" id="CAADIK010000027">
    <property type="protein sequence ID" value="VFR71374.1"/>
    <property type="molecule type" value="Genomic_DNA"/>
</dbReference>
<gene>
    <name evidence="9" type="ORF">BRI9_1381</name>
    <name evidence="10" type="ORF">IVO3_1378</name>
    <name evidence="11" type="ORF">RAN7_1317</name>
</gene>
<sequence>MSIAMATKKTTVNKAPTKSGRFTDLDEDKLRGGYYTSSAVAEWLCAWAIRSPKDRVLEPSCGDGAFLEAAAKRFAELGTRSAAIARQLTGVEIIAAEADQARARLLDALSQRAADVVNTSDFFNWWQSTDQPAFDVVIGNPPFIRYQTFPEPHRSLAMALMVEQGLSPNRLTNIWVPFVVAAVASLRPGGRLALVLPAELLQVTYASQLRSFLTDRFERIDIVACNELFFQKAEQEVVLLLADGALAAASDDNLCRVTMTETRTVGEITQRAPAIVLADAQPKIIRHDNEKWLKYFLSEREITFMRALRDSGTTANLSAHASVDVGVVTGKNEFFVLTSAQVEELGLDGFTSPLVSRSAHLKGARVGKADWNAMSAAGDRVHLLHLKRGDAKPTAALAKYIRFGEGNDVHKGYKCSIREPWYAVPSVWTPDGFLFRQIYDFPRVVLNQAGATSTDTIHRLTCKAEKPERVIANTYTWLTAASAEIEGRSYGGGVLELEPTEAERLLMPATLNGAIPLAECDKLMRAGRLDEVLEENARIVLRGHMGLSEQDCHILRDIWVKMRDRRNARKRGRVNKPADGISA</sequence>
<dbReference type="Pfam" id="PF22837">
    <property type="entry name" value="M_Eco57I_C"/>
    <property type="match status" value="1"/>
</dbReference>
<evidence type="ECO:0000256" key="1">
    <source>
        <dbReference type="ARBA" id="ARBA00006594"/>
    </source>
</evidence>
<evidence type="ECO:0000313" key="9">
    <source>
        <dbReference type="EMBL" id="VFR71374.1"/>
    </source>
</evidence>